<evidence type="ECO:0000256" key="3">
    <source>
        <dbReference type="ARBA" id="ARBA00013253"/>
    </source>
</evidence>
<proteinExistence type="inferred from homology"/>
<organism evidence="14 15">
    <name type="scientific">Schleiferia thermophila</name>
    <dbReference type="NCBI Taxonomy" id="884107"/>
    <lineage>
        <taxon>Bacteria</taxon>
        <taxon>Pseudomonadati</taxon>
        <taxon>Bacteroidota</taxon>
        <taxon>Flavobacteriia</taxon>
        <taxon>Flavobacteriales</taxon>
        <taxon>Schleiferiaceae</taxon>
        <taxon>Schleiferia</taxon>
    </lineage>
</organism>
<dbReference type="NCBIfam" id="TIGR01498">
    <property type="entry name" value="folK"/>
    <property type="match status" value="1"/>
</dbReference>
<sequence length="165" mass="18581">MQNSQNHYVLLLGGNQGEVLTAFDGALMVLAQSGLEIVAKSSVFKTPAWGMVGDDFLNMAVEVRCSLSPDELLHTVLEIEKQFGRRRNSGMGYQSRQLDIDIIHSYELVYQSNELCIPHPRLHLRKFALVPVKEISPDWVHPVLKKTCMELLSECGDDSKIEKLN</sequence>
<keyword evidence="8" id="KW-0067">ATP-binding</keyword>
<evidence type="ECO:0000256" key="7">
    <source>
        <dbReference type="ARBA" id="ARBA00022777"/>
    </source>
</evidence>
<feature type="domain" description="7,8-dihydro-6-hydroxymethylpterin-pyrophosphokinase" evidence="13">
    <location>
        <begin position="10"/>
        <end position="137"/>
    </location>
</feature>
<evidence type="ECO:0000256" key="12">
    <source>
        <dbReference type="ARBA" id="ARBA00033413"/>
    </source>
</evidence>
<evidence type="ECO:0000259" key="13">
    <source>
        <dbReference type="Pfam" id="PF01288"/>
    </source>
</evidence>
<dbReference type="EMBL" id="QPJS01000005">
    <property type="protein sequence ID" value="RCX02123.1"/>
    <property type="molecule type" value="Genomic_DNA"/>
</dbReference>
<evidence type="ECO:0000313" key="15">
    <source>
        <dbReference type="Proteomes" id="UP000253517"/>
    </source>
</evidence>
<evidence type="ECO:0000256" key="1">
    <source>
        <dbReference type="ARBA" id="ARBA00005051"/>
    </source>
</evidence>
<reference evidence="14 15" key="1">
    <citation type="submission" date="2018-07" db="EMBL/GenBank/DDBJ databases">
        <title>Genomic Encyclopedia of Type Strains, Phase IV (KMG-IV): sequencing the most valuable type-strain genomes for metagenomic binning, comparative biology and taxonomic classification.</title>
        <authorList>
            <person name="Goeker M."/>
        </authorList>
    </citation>
    <scope>NUCLEOTIDE SEQUENCE [LARGE SCALE GENOMIC DNA]</scope>
    <source>
        <strain evidence="14 15">DSM 21410</strain>
    </source>
</reference>
<dbReference type="GO" id="GO:0046654">
    <property type="term" value="P:tetrahydrofolate biosynthetic process"/>
    <property type="evidence" value="ECO:0007669"/>
    <property type="project" value="UniProtKB-UniPathway"/>
</dbReference>
<dbReference type="CDD" id="cd00483">
    <property type="entry name" value="HPPK"/>
    <property type="match status" value="1"/>
</dbReference>
<comment type="pathway">
    <text evidence="1">Cofactor biosynthesis; tetrahydrofolate biosynthesis; 2-amino-4-hydroxy-6-hydroxymethyl-7,8-dihydropteridine diphosphate from 7,8-dihydroneopterin triphosphate: step 4/4.</text>
</comment>
<dbReference type="UniPathway" id="UPA00077">
    <property type="reaction ID" value="UER00155"/>
</dbReference>
<evidence type="ECO:0000256" key="2">
    <source>
        <dbReference type="ARBA" id="ARBA00005810"/>
    </source>
</evidence>
<comment type="similarity">
    <text evidence="2">Belongs to the HPPK family.</text>
</comment>
<evidence type="ECO:0000256" key="10">
    <source>
        <dbReference type="ARBA" id="ARBA00029409"/>
    </source>
</evidence>
<protein>
    <recommendedName>
        <fullName evidence="4">2-amino-4-hydroxy-6-hydroxymethyldihydropteridine pyrophosphokinase</fullName>
        <ecNumber evidence="3">2.7.6.3</ecNumber>
    </recommendedName>
    <alternativeName>
        <fullName evidence="11">6-hydroxymethyl-7,8-dihydropterin pyrophosphokinase</fullName>
    </alternativeName>
    <alternativeName>
        <fullName evidence="12">7,8-dihydro-6-hydroxymethylpterin-pyrophosphokinase</fullName>
    </alternativeName>
</protein>
<name>A0A368ZYV7_9FLAO</name>
<keyword evidence="6" id="KW-0547">Nucleotide-binding</keyword>
<dbReference type="PANTHER" id="PTHR43071:SF1">
    <property type="entry name" value="2-AMINO-4-HYDROXY-6-HYDROXYMETHYLDIHYDROPTERIDINE PYROPHOSPHOKINASE"/>
    <property type="match status" value="1"/>
</dbReference>
<dbReference type="InterPro" id="IPR035907">
    <property type="entry name" value="Hppk_sf"/>
</dbReference>
<dbReference type="SUPFAM" id="SSF55083">
    <property type="entry name" value="6-hydroxymethyl-7,8-dihydropterin pyrophosphokinase, HPPK"/>
    <property type="match status" value="1"/>
</dbReference>
<evidence type="ECO:0000256" key="11">
    <source>
        <dbReference type="ARBA" id="ARBA00029766"/>
    </source>
</evidence>
<dbReference type="InterPro" id="IPR000550">
    <property type="entry name" value="Hppk"/>
</dbReference>
<dbReference type="GO" id="GO:0016301">
    <property type="term" value="F:kinase activity"/>
    <property type="evidence" value="ECO:0007669"/>
    <property type="project" value="UniProtKB-KW"/>
</dbReference>
<evidence type="ECO:0000313" key="14">
    <source>
        <dbReference type="EMBL" id="RCX02123.1"/>
    </source>
</evidence>
<dbReference type="GO" id="GO:0046656">
    <property type="term" value="P:folic acid biosynthetic process"/>
    <property type="evidence" value="ECO:0007669"/>
    <property type="project" value="UniProtKB-KW"/>
</dbReference>
<dbReference type="EC" id="2.7.6.3" evidence="3"/>
<evidence type="ECO:0000256" key="6">
    <source>
        <dbReference type="ARBA" id="ARBA00022741"/>
    </source>
</evidence>
<evidence type="ECO:0000256" key="5">
    <source>
        <dbReference type="ARBA" id="ARBA00022679"/>
    </source>
</evidence>
<dbReference type="Proteomes" id="UP000253517">
    <property type="component" value="Unassembled WGS sequence"/>
</dbReference>
<evidence type="ECO:0000256" key="9">
    <source>
        <dbReference type="ARBA" id="ARBA00022909"/>
    </source>
</evidence>
<evidence type="ECO:0000256" key="8">
    <source>
        <dbReference type="ARBA" id="ARBA00022840"/>
    </source>
</evidence>
<dbReference type="PANTHER" id="PTHR43071">
    <property type="entry name" value="2-AMINO-4-HYDROXY-6-HYDROXYMETHYLDIHYDROPTERIDINE PYROPHOSPHOKINASE"/>
    <property type="match status" value="1"/>
</dbReference>
<dbReference type="GO" id="GO:0005524">
    <property type="term" value="F:ATP binding"/>
    <property type="evidence" value="ECO:0007669"/>
    <property type="project" value="UniProtKB-KW"/>
</dbReference>
<comment type="function">
    <text evidence="10">Catalyzes the transfer of pyrophosphate from adenosine triphosphate (ATP) to 6-hydroxymethyl-7,8-dihydropterin, an enzymatic step in folate biosynthesis pathway.</text>
</comment>
<comment type="caution">
    <text evidence="14">The sequence shown here is derived from an EMBL/GenBank/DDBJ whole genome shotgun (WGS) entry which is preliminary data.</text>
</comment>
<gene>
    <name evidence="14" type="ORF">DES35_10594</name>
</gene>
<keyword evidence="9" id="KW-0289">Folate biosynthesis</keyword>
<dbReference type="AlphaFoldDB" id="A0A368ZYV7"/>
<accession>A0A368ZYV7</accession>
<keyword evidence="5" id="KW-0808">Transferase</keyword>
<evidence type="ECO:0000256" key="4">
    <source>
        <dbReference type="ARBA" id="ARBA00016218"/>
    </source>
</evidence>
<dbReference type="GO" id="GO:0003848">
    <property type="term" value="F:2-amino-4-hydroxy-6-hydroxymethyldihydropteridine diphosphokinase activity"/>
    <property type="evidence" value="ECO:0007669"/>
    <property type="project" value="UniProtKB-EC"/>
</dbReference>
<keyword evidence="7 14" id="KW-0418">Kinase</keyword>
<dbReference type="Gene3D" id="3.30.70.560">
    <property type="entry name" value="7,8-Dihydro-6-hydroxymethylpterin-pyrophosphokinase HPPK"/>
    <property type="match status" value="1"/>
</dbReference>
<keyword evidence="15" id="KW-1185">Reference proteome</keyword>
<dbReference type="RefSeq" id="WP_037359996.1">
    <property type="nucleotide sequence ID" value="NZ_BHZF01000004.1"/>
</dbReference>
<dbReference type="Pfam" id="PF01288">
    <property type="entry name" value="HPPK"/>
    <property type="match status" value="1"/>
</dbReference>